<feature type="transmembrane region" description="Helical" evidence="10">
    <location>
        <begin position="119"/>
        <end position="140"/>
    </location>
</feature>
<evidence type="ECO:0000256" key="10">
    <source>
        <dbReference type="RuleBase" id="RU351113"/>
    </source>
</evidence>
<evidence type="ECO:0000256" key="3">
    <source>
        <dbReference type="ARBA" id="ARBA00022606"/>
    </source>
</evidence>
<evidence type="ECO:0000256" key="4">
    <source>
        <dbReference type="ARBA" id="ARBA00022692"/>
    </source>
</evidence>
<feature type="transmembrane region" description="Helical" evidence="10">
    <location>
        <begin position="289"/>
        <end position="311"/>
    </location>
</feature>
<sequence>METAFFESAYRVIYITGWSSCDRGIGYQLYCNSIKLLMALFVVGETWYLASNYRSLDVFVEQLNVMVIQFTAVLRFKSMRDHEHIYKRLAATMESPTFDTRTRARQALVEYWRLRSERYLKLVLGLGTCTLAAWYVYPLIDDVECNLPVAVTVPVDYCTPVLYPVVYLTTTIAFNYAAYFIMTNDVIMQAHLIHLLCQYTVLVDCFENILIDCEENFTGVNRSSLIHNNNFRLKYLKRLGRLVDQHKLILKHTMELRKVLSSPMLAQVTASGLQICFAGYQVAMTITDSFTKFLMCFLFLGYNMFQLFVFCRWCDEIKSQSAKIGDALYCSGWERGLTTIPGVRRRLLLVAMRANKPLVLTAGGLYDLSLSSFANLVKTSYSALTVLLRLRHDS</sequence>
<comment type="similarity">
    <text evidence="10">Belongs to the insect chemoreceptor superfamily. Heteromeric odorant receptor channel (TC 1.A.69) family.</text>
</comment>
<keyword evidence="7 10" id="KW-0472">Membrane</keyword>
<proteinExistence type="evidence at transcript level"/>
<evidence type="ECO:0000256" key="8">
    <source>
        <dbReference type="ARBA" id="ARBA00023170"/>
    </source>
</evidence>
<dbReference type="GO" id="GO:0004984">
    <property type="term" value="F:olfactory receptor activity"/>
    <property type="evidence" value="ECO:0007669"/>
    <property type="project" value="InterPro"/>
</dbReference>
<evidence type="ECO:0000256" key="1">
    <source>
        <dbReference type="ARBA" id="ARBA00004651"/>
    </source>
</evidence>
<dbReference type="Pfam" id="PF02949">
    <property type="entry name" value="7tm_6"/>
    <property type="match status" value="1"/>
</dbReference>
<organism evidence="11">
    <name type="scientific">Planotortrix excessana</name>
    <name type="common">greenheaded leafroller</name>
    <dbReference type="NCBI Taxonomy" id="65035"/>
    <lineage>
        <taxon>Eukaryota</taxon>
        <taxon>Metazoa</taxon>
        <taxon>Ecdysozoa</taxon>
        <taxon>Arthropoda</taxon>
        <taxon>Hexapoda</taxon>
        <taxon>Insecta</taxon>
        <taxon>Pterygota</taxon>
        <taxon>Neoptera</taxon>
        <taxon>Endopterygota</taxon>
        <taxon>Lepidoptera</taxon>
        <taxon>Glossata</taxon>
        <taxon>Ditrysia</taxon>
        <taxon>Tortricoidea</taxon>
        <taxon>Tortricidae</taxon>
        <taxon>Tortricinae</taxon>
        <taxon>Planotortrix</taxon>
    </lineage>
</organism>
<dbReference type="InterPro" id="IPR004117">
    <property type="entry name" value="7tm6_olfct_rcpt"/>
</dbReference>
<dbReference type="PANTHER" id="PTHR21137:SF35">
    <property type="entry name" value="ODORANT RECEPTOR 19A-RELATED"/>
    <property type="match status" value="1"/>
</dbReference>
<keyword evidence="5 10" id="KW-0552">Olfaction</keyword>
<protein>
    <recommendedName>
        <fullName evidence="10">Odorant receptor</fullName>
    </recommendedName>
</protein>
<dbReference type="AlphaFoldDB" id="A0A0B5CVM8"/>
<accession>A0A0B5CVM8</accession>
<evidence type="ECO:0000256" key="2">
    <source>
        <dbReference type="ARBA" id="ARBA00022475"/>
    </source>
</evidence>
<dbReference type="GO" id="GO:0005549">
    <property type="term" value="F:odorant binding"/>
    <property type="evidence" value="ECO:0007669"/>
    <property type="project" value="InterPro"/>
</dbReference>
<keyword evidence="6 10" id="KW-1133">Transmembrane helix</keyword>
<keyword evidence="8 10" id="KW-0675">Receptor</keyword>
<feature type="transmembrane region" description="Helical" evidence="10">
    <location>
        <begin position="160"/>
        <end position="182"/>
    </location>
</feature>
<evidence type="ECO:0000256" key="5">
    <source>
        <dbReference type="ARBA" id="ARBA00022725"/>
    </source>
</evidence>
<comment type="caution">
    <text evidence="10">Lacks conserved residue(s) required for the propagation of feature annotation.</text>
</comment>
<comment type="subcellular location">
    <subcellularLocation>
        <location evidence="1 10">Cell membrane</location>
        <topology evidence="1 10">Multi-pass membrane protein</topology>
    </subcellularLocation>
</comment>
<keyword evidence="2" id="KW-1003">Cell membrane</keyword>
<evidence type="ECO:0000256" key="9">
    <source>
        <dbReference type="ARBA" id="ARBA00023224"/>
    </source>
</evidence>
<name>A0A0B5CVM8_9NEOP</name>
<dbReference type="EMBL" id="KM678330">
    <property type="protein sequence ID" value="AJE25903.1"/>
    <property type="molecule type" value="mRNA"/>
</dbReference>
<evidence type="ECO:0000256" key="6">
    <source>
        <dbReference type="ARBA" id="ARBA00022989"/>
    </source>
</evidence>
<evidence type="ECO:0000313" key="11">
    <source>
        <dbReference type="EMBL" id="AJE25903.1"/>
    </source>
</evidence>
<keyword evidence="9 10" id="KW-0807">Transducer</keyword>
<reference evidence="11" key="1">
    <citation type="submission" date="2014-09" db="EMBL/GenBank/DDBJ databases">
        <title>Pheromone receptor evolution in the cryptic leafroller species, Planotortrix octo and P. excessana.</title>
        <authorList>
            <person name="Steinwender B."/>
            <person name="Thrimawithana A.H."/>
            <person name="Crowhurst R.N."/>
            <person name="Newcomb R.D."/>
        </authorList>
    </citation>
    <scope>NUCLEOTIDE SEQUENCE</scope>
</reference>
<feature type="transmembrane region" description="Helical" evidence="10">
    <location>
        <begin position="264"/>
        <end position="283"/>
    </location>
</feature>
<evidence type="ECO:0000256" key="7">
    <source>
        <dbReference type="ARBA" id="ARBA00023136"/>
    </source>
</evidence>
<dbReference type="GO" id="GO:0005886">
    <property type="term" value="C:plasma membrane"/>
    <property type="evidence" value="ECO:0007669"/>
    <property type="project" value="UniProtKB-SubCell"/>
</dbReference>
<dbReference type="GO" id="GO:0007165">
    <property type="term" value="P:signal transduction"/>
    <property type="evidence" value="ECO:0007669"/>
    <property type="project" value="UniProtKB-KW"/>
</dbReference>
<keyword evidence="3 10" id="KW-0716">Sensory transduction</keyword>
<keyword evidence="4 10" id="KW-0812">Transmembrane</keyword>
<dbReference type="PANTHER" id="PTHR21137">
    <property type="entry name" value="ODORANT RECEPTOR"/>
    <property type="match status" value="1"/>
</dbReference>